<dbReference type="EMBL" id="FCNW02000065">
    <property type="protein sequence ID" value="SAL64967.1"/>
    <property type="molecule type" value="Genomic_DNA"/>
</dbReference>
<feature type="transmembrane region" description="Helical" evidence="1">
    <location>
        <begin position="330"/>
        <end position="352"/>
    </location>
</feature>
<comment type="caution">
    <text evidence="2">The sequence shown here is derived from an EMBL/GenBank/DDBJ whole genome shotgun (WGS) entry which is preliminary data.</text>
</comment>
<evidence type="ECO:0000313" key="3">
    <source>
        <dbReference type="Proteomes" id="UP000054977"/>
    </source>
</evidence>
<name>A0A158J7X8_9BURK</name>
<accession>A0A158J7X8</accession>
<feature type="transmembrane region" description="Helical" evidence="1">
    <location>
        <begin position="262"/>
        <end position="286"/>
    </location>
</feature>
<feature type="transmembrane region" description="Helical" evidence="1">
    <location>
        <begin position="364"/>
        <end position="384"/>
    </location>
</feature>
<reference evidence="2" key="1">
    <citation type="submission" date="2016-01" db="EMBL/GenBank/DDBJ databases">
        <authorList>
            <person name="Peeters C."/>
        </authorList>
    </citation>
    <scope>NUCLEOTIDE SEQUENCE [LARGE SCALE GENOMIC DNA]</scope>
    <source>
        <strain evidence="2">LMG 22934</strain>
    </source>
</reference>
<feature type="transmembrane region" description="Helical" evidence="1">
    <location>
        <begin position="47"/>
        <end position="67"/>
    </location>
</feature>
<evidence type="ECO:0000256" key="1">
    <source>
        <dbReference type="SAM" id="Phobius"/>
    </source>
</evidence>
<feature type="transmembrane region" description="Helical" evidence="1">
    <location>
        <begin position="206"/>
        <end position="222"/>
    </location>
</feature>
<dbReference type="AlphaFoldDB" id="A0A158J7X8"/>
<sequence>MSTIPASVSLPVKKNVMLEIFFSIMMFIMVLFYWIGKEPDSFQGISLPFDISYLIIGLVSGIGVLLFFRRKLAFTKGQLVFVSATLLTPFPGLIGLIVHNPELAQWNQHIMIESTIHDTMMGFRPAITQCVIFLFCAPVFARFMGKIMMSAITIAIAFHVVWGIAQVAFPINPSLLEKLPILSVGICWESGEMCANTVRAVGLTPNPFFFSFLLSSYAALYVRRWNGWQGKMGLLLSCLSISRSFIIAAFIVLASRLTLRNILFLLLVVAVPAYLYSDLFSSILGARFADDISYASRSSTNMLALEEFFLNGNIFGIGFTHPYFTDSTFATLLLSGGVGSVLLYVTGWLAFFKTWYKSMPPVERRVIVGFALSFFILQMLVGSADAQPGELLFFVAYWNSIFNPYKRTDAR</sequence>
<feature type="transmembrane region" description="Helical" evidence="1">
    <location>
        <begin position="234"/>
        <end position="256"/>
    </location>
</feature>
<feature type="transmembrane region" description="Helical" evidence="1">
    <location>
        <begin position="119"/>
        <end position="140"/>
    </location>
</feature>
<protein>
    <submittedName>
        <fullName evidence="2">Uncharacterized protein</fullName>
    </submittedName>
</protein>
<dbReference type="Proteomes" id="UP000054977">
    <property type="component" value="Unassembled WGS sequence"/>
</dbReference>
<feature type="transmembrane region" description="Helical" evidence="1">
    <location>
        <begin position="307"/>
        <end position="324"/>
    </location>
</feature>
<evidence type="ECO:0000313" key="2">
    <source>
        <dbReference type="EMBL" id="SAL64967.1"/>
    </source>
</evidence>
<keyword evidence="1" id="KW-0812">Transmembrane</keyword>
<organism evidence="2 3">
    <name type="scientific">Caballeronia humi</name>
    <dbReference type="NCBI Taxonomy" id="326474"/>
    <lineage>
        <taxon>Bacteria</taxon>
        <taxon>Pseudomonadati</taxon>
        <taxon>Pseudomonadota</taxon>
        <taxon>Betaproteobacteria</taxon>
        <taxon>Burkholderiales</taxon>
        <taxon>Burkholderiaceae</taxon>
        <taxon>Caballeronia</taxon>
    </lineage>
</organism>
<keyword evidence="1" id="KW-0472">Membrane</keyword>
<dbReference type="RefSeq" id="WP_087670661.1">
    <property type="nucleotide sequence ID" value="NZ_FCNW02000065.1"/>
</dbReference>
<feature type="transmembrane region" description="Helical" evidence="1">
    <location>
        <begin position="79"/>
        <end position="99"/>
    </location>
</feature>
<dbReference type="OrthoDB" id="9987347at2"/>
<feature type="transmembrane region" description="Helical" evidence="1">
    <location>
        <begin position="16"/>
        <end position="35"/>
    </location>
</feature>
<keyword evidence="3" id="KW-1185">Reference proteome</keyword>
<gene>
    <name evidence="2" type="ORF">AWB65_06113</name>
</gene>
<feature type="transmembrane region" description="Helical" evidence="1">
    <location>
        <begin position="147"/>
        <end position="169"/>
    </location>
</feature>
<keyword evidence="1" id="KW-1133">Transmembrane helix</keyword>
<proteinExistence type="predicted"/>